<keyword evidence="3" id="KW-0804">Transcription</keyword>
<reference evidence="6 7" key="1">
    <citation type="journal article" date="2021" name="Commun. Biol.">
        <title>The genome of Shorea leprosula (Dipterocarpaceae) highlights the ecological relevance of drought in aseasonal tropical rainforests.</title>
        <authorList>
            <person name="Ng K.K.S."/>
            <person name="Kobayashi M.J."/>
            <person name="Fawcett J.A."/>
            <person name="Hatakeyama M."/>
            <person name="Paape T."/>
            <person name="Ng C.H."/>
            <person name="Ang C.C."/>
            <person name="Tnah L.H."/>
            <person name="Lee C.T."/>
            <person name="Nishiyama T."/>
            <person name="Sese J."/>
            <person name="O'Brien M.J."/>
            <person name="Copetti D."/>
            <person name="Mohd Noor M.I."/>
            <person name="Ong R.C."/>
            <person name="Putra M."/>
            <person name="Sireger I.Z."/>
            <person name="Indrioko S."/>
            <person name="Kosugi Y."/>
            <person name="Izuno A."/>
            <person name="Isagi Y."/>
            <person name="Lee S.L."/>
            <person name="Shimizu K.K."/>
        </authorList>
    </citation>
    <scope>NUCLEOTIDE SEQUENCE [LARGE SCALE GENOMIC DNA]</scope>
    <source>
        <strain evidence="6">214</strain>
    </source>
</reference>
<comment type="subcellular location">
    <subcellularLocation>
        <location evidence="1">Nucleus</location>
    </subcellularLocation>
</comment>
<evidence type="ECO:0000256" key="1">
    <source>
        <dbReference type="ARBA" id="ARBA00004123"/>
    </source>
</evidence>
<dbReference type="EMBL" id="BPVZ01000148">
    <property type="protein sequence ID" value="GKV41201.1"/>
    <property type="molecule type" value="Genomic_DNA"/>
</dbReference>
<gene>
    <name evidence="6" type="ORF">SLEP1_g48767</name>
</gene>
<dbReference type="GO" id="GO:0005634">
    <property type="term" value="C:nucleus"/>
    <property type="evidence" value="ECO:0007669"/>
    <property type="project" value="UniProtKB-SubCell"/>
</dbReference>
<evidence type="ECO:0000256" key="4">
    <source>
        <dbReference type="SAM" id="MobiDB-lite"/>
    </source>
</evidence>
<organism evidence="6 7">
    <name type="scientific">Rubroshorea leprosula</name>
    <dbReference type="NCBI Taxonomy" id="152421"/>
    <lineage>
        <taxon>Eukaryota</taxon>
        <taxon>Viridiplantae</taxon>
        <taxon>Streptophyta</taxon>
        <taxon>Embryophyta</taxon>
        <taxon>Tracheophyta</taxon>
        <taxon>Spermatophyta</taxon>
        <taxon>Magnoliopsida</taxon>
        <taxon>eudicotyledons</taxon>
        <taxon>Gunneridae</taxon>
        <taxon>Pentapetalae</taxon>
        <taxon>rosids</taxon>
        <taxon>malvids</taxon>
        <taxon>Malvales</taxon>
        <taxon>Dipterocarpaceae</taxon>
        <taxon>Rubroshorea</taxon>
    </lineage>
</organism>
<keyword evidence="2" id="KW-0805">Transcription regulation</keyword>
<proteinExistence type="predicted"/>
<comment type="caution">
    <text evidence="6">The sequence shown here is derived from an EMBL/GenBank/DDBJ whole genome shotgun (WGS) entry which is preliminary data.</text>
</comment>
<feature type="region of interest" description="Disordered" evidence="4">
    <location>
        <begin position="31"/>
        <end position="154"/>
    </location>
</feature>
<dbReference type="AlphaFoldDB" id="A0AAV5LWZ9"/>
<evidence type="ECO:0000256" key="3">
    <source>
        <dbReference type="ARBA" id="ARBA00023163"/>
    </source>
</evidence>
<dbReference type="Proteomes" id="UP001054252">
    <property type="component" value="Unassembled WGS sequence"/>
</dbReference>
<evidence type="ECO:0000313" key="7">
    <source>
        <dbReference type="Proteomes" id="UP001054252"/>
    </source>
</evidence>
<feature type="compositionally biased region" description="Basic and acidic residues" evidence="4">
    <location>
        <begin position="50"/>
        <end position="63"/>
    </location>
</feature>
<dbReference type="InterPro" id="IPR050762">
    <property type="entry name" value="HD-ZIP_Homeobox_LZ_Class_II"/>
</dbReference>
<keyword evidence="7" id="KW-1185">Reference proteome</keyword>
<evidence type="ECO:0000259" key="5">
    <source>
        <dbReference type="Pfam" id="PF04618"/>
    </source>
</evidence>
<accession>A0AAV5LWZ9</accession>
<sequence length="154" mass="17049">MMENHHQNNTWTELFHSSGIDVNRAPSVAECEEEAVVSSPNSTISSINGKRSERDAIGDENKAEGASCFRESDDEDGGGGGGSLKKLRLSKEQSMIMEETFKEHSTLNPVSSSWNPVPGFATNPAKVKTKKKKKKKSQRKERIRQKGKKMGKNK</sequence>
<feature type="domain" description="HD-ZIP protein N-terminal" evidence="5">
    <location>
        <begin position="18"/>
        <end position="55"/>
    </location>
</feature>
<protein>
    <recommendedName>
        <fullName evidence="5">HD-ZIP protein N-terminal domain-containing protein</fullName>
    </recommendedName>
</protein>
<dbReference type="Pfam" id="PF04618">
    <property type="entry name" value="HD-ZIP_N"/>
    <property type="match status" value="1"/>
</dbReference>
<feature type="compositionally biased region" description="Basic residues" evidence="4">
    <location>
        <begin position="127"/>
        <end position="154"/>
    </location>
</feature>
<evidence type="ECO:0000313" key="6">
    <source>
        <dbReference type="EMBL" id="GKV41201.1"/>
    </source>
</evidence>
<dbReference type="InterPro" id="IPR006712">
    <property type="entry name" value="HD-ZIP_N"/>
</dbReference>
<name>A0AAV5LWZ9_9ROSI</name>
<dbReference type="PANTHER" id="PTHR45714">
    <property type="entry name" value="HOMEOBOX-LEUCINE ZIPPER PROTEIN HAT14"/>
    <property type="match status" value="1"/>
</dbReference>
<feature type="compositionally biased region" description="Polar residues" evidence="4">
    <location>
        <begin position="106"/>
        <end position="115"/>
    </location>
</feature>
<evidence type="ECO:0000256" key="2">
    <source>
        <dbReference type="ARBA" id="ARBA00023015"/>
    </source>
</evidence>
<dbReference type="PANTHER" id="PTHR45714:SF11">
    <property type="entry name" value="HOMEOBOX-LEUCINE ZIPPER PROTEIN HAT3"/>
    <property type="match status" value="1"/>
</dbReference>